<proteinExistence type="predicted"/>
<dbReference type="InterPro" id="IPR028889">
    <property type="entry name" value="USP"/>
</dbReference>
<feature type="non-terminal residue" evidence="2">
    <location>
        <position position="1"/>
    </location>
</feature>
<dbReference type="InterPro" id="IPR001394">
    <property type="entry name" value="Peptidase_C19_UCH"/>
</dbReference>
<evidence type="ECO:0000259" key="1">
    <source>
        <dbReference type="PROSITE" id="PS50235"/>
    </source>
</evidence>
<dbReference type="PROSITE" id="PS50235">
    <property type="entry name" value="USP_3"/>
    <property type="match status" value="1"/>
</dbReference>
<dbReference type="AlphaFoldDB" id="X0YP08"/>
<dbReference type="PANTHER" id="PTHR21646">
    <property type="entry name" value="UBIQUITIN CARBOXYL-TERMINAL HYDROLASE"/>
    <property type="match status" value="1"/>
</dbReference>
<dbReference type="Gene3D" id="3.90.70.10">
    <property type="entry name" value="Cysteine proteinases"/>
    <property type="match status" value="1"/>
</dbReference>
<sequence length="144" mass="17065">NNTCFINSILQCLSHSKYLNNYISSNDFEEDIRSDLNNYELTKELRKILILLRISKNNINTNQFIQFLQQYLLTNNSYGIYLGRHNDANEFLTLLLTFMHEHVSYKPRINISIKDTNLTAFDKISLKSCTTWKEHFKESYSKII</sequence>
<name>X0YP08_9ZZZZ</name>
<dbReference type="GO" id="GO:0016579">
    <property type="term" value="P:protein deubiquitination"/>
    <property type="evidence" value="ECO:0007669"/>
    <property type="project" value="InterPro"/>
</dbReference>
<feature type="domain" description="USP" evidence="1">
    <location>
        <begin position="1"/>
        <end position="144"/>
    </location>
</feature>
<dbReference type="SUPFAM" id="SSF54001">
    <property type="entry name" value="Cysteine proteinases"/>
    <property type="match status" value="1"/>
</dbReference>
<dbReference type="GO" id="GO:0004843">
    <property type="term" value="F:cysteine-type deubiquitinase activity"/>
    <property type="evidence" value="ECO:0007669"/>
    <property type="project" value="InterPro"/>
</dbReference>
<dbReference type="InterPro" id="IPR038765">
    <property type="entry name" value="Papain-like_cys_pep_sf"/>
</dbReference>
<evidence type="ECO:0000313" key="2">
    <source>
        <dbReference type="EMBL" id="GAG50198.1"/>
    </source>
</evidence>
<reference evidence="2" key="1">
    <citation type="journal article" date="2014" name="Front. Microbiol.">
        <title>High frequency of phylogenetically diverse reductive dehalogenase-homologous genes in deep subseafloor sedimentary metagenomes.</title>
        <authorList>
            <person name="Kawai M."/>
            <person name="Futagami T."/>
            <person name="Toyoda A."/>
            <person name="Takaki Y."/>
            <person name="Nishi S."/>
            <person name="Hori S."/>
            <person name="Arai W."/>
            <person name="Tsubouchi T."/>
            <person name="Morono Y."/>
            <person name="Uchiyama I."/>
            <person name="Ito T."/>
            <person name="Fujiyama A."/>
            <person name="Inagaki F."/>
            <person name="Takami H."/>
        </authorList>
    </citation>
    <scope>NUCLEOTIDE SEQUENCE</scope>
    <source>
        <strain evidence="2">Expedition CK06-06</strain>
    </source>
</reference>
<feature type="non-terminal residue" evidence="2">
    <location>
        <position position="144"/>
    </location>
</feature>
<dbReference type="Pfam" id="PF00443">
    <property type="entry name" value="UCH"/>
    <property type="match status" value="1"/>
</dbReference>
<comment type="caution">
    <text evidence="2">The sequence shown here is derived from an EMBL/GenBank/DDBJ whole genome shotgun (WGS) entry which is preliminary data.</text>
</comment>
<dbReference type="InterPro" id="IPR050185">
    <property type="entry name" value="Ub_carboxyl-term_hydrolase"/>
</dbReference>
<accession>X0YP08</accession>
<protein>
    <recommendedName>
        <fullName evidence="1">USP domain-containing protein</fullName>
    </recommendedName>
</protein>
<gene>
    <name evidence="2" type="ORF">S01H1_84062</name>
</gene>
<dbReference type="EMBL" id="BARS01057298">
    <property type="protein sequence ID" value="GAG50198.1"/>
    <property type="molecule type" value="Genomic_DNA"/>
</dbReference>
<organism evidence="2">
    <name type="scientific">marine sediment metagenome</name>
    <dbReference type="NCBI Taxonomy" id="412755"/>
    <lineage>
        <taxon>unclassified sequences</taxon>
        <taxon>metagenomes</taxon>
        <taxon>ecological metagenomes</taxon>
    </lineage>
</organism>